<evidence type="ECO:0000313" key="4">
    <source>
        <dbReference type="Proteomes" id="UP000035088"/>
    </source>
</evidence>
<dbReference type="Proteomes" id="UP000035088">
    <property type="component" value="Unassembled WGS sequence"/>
</dbReference>
<dbReference type="SUPFAM" id="SSF55961">
    <property type="entry name" value="Bet v1-like"/>
    <property type="match status" value="1"/>
</dbReference>
<protein>
    <recommendedName>
        <fullName evidence="2">Activator of Hsp90 ATPase homologue 1/2-like C-terminal domain-containing protein</fullName>
    </recommendedName>
</protein>
<dbReference type="EMBL" id="BAEE01000010">
    <property type="protein sequence ID" value="GAB08384.1"/>
    <property type="molecule type" value="Genomic_DNA"/>
</dbReference>
<evidence type="ECO:0000256" key="1">
    <source>
        <dbReference type="ARBA" id="ARBA00006817"/>
    </source>
</evidence>
<gene>
    <name evidence="3" type="ORF">GOARA_010_00070</name>
</gene>
<dbReference type="Pfam" id="PF08327">
    <property type="entry name" value="AHSA1"/>
    <property type="match status" value="1"/>
</dbReference>
<reference evidence="3 4" key="1">
    <citation type="submission" date="2011-11" db="EMBL/GenBank/DDBJ databases">
        <title>Whole genome shotgun sequence of Gordonia araii NBRC 100433.</title>
        <authorList>
            <person name="Yoshida Y."/>
            <person name="Hosoyama A."/>
            <person name="Tsuchikane K."/>
            <person name="Katsumata H."/>
            <person name="Yamazaki S."/>
            <person name="Fujita N."/>
        </authorList>
    </citation>
    <scope>NUCLEOTIDE SEQUENCE [LARGE SCALE GENOMIC DNA]</scope>
    <source>
        <strain evidence="3 4">NBRC 100433</strain>
    </source>
</reference>
<evidence type="ECO:0000259" key="2">
    <source>
        <dbReference type="Pfam" id="PF08327"/>
    </source>
</evidence>
<sequence length="115" mass="12055">MVVAADRDDWSLRSLRRAPGGGKSGSDADVVEARFAEIAPGERVVQAVDFDSDDPAFGGTMTMTWSVTPVGAGTRVEFRADDVPSGISRRDHEAGMASSLANLAAYLAQETGPAQ</sequence>
<accession>G7GXQ9</accession>
<comment type="caution">
    <text evidence="3">The sequence shown here is derived from an EMBL/GenBank/DDBJ whole genome shotgun (WGS) entry which is preliminary data.</text>
</comment>
<dbReference type="InterPro" id="IPR013538">
    <property type="entry name" value="ASHA1/2-like_C"/>
</dbReference>
<organism evidence="3 4">
    <name type="scientific">Gordonia araii NBRC 100433</name>
    <dbReference type="NCBI Taxonomy" id="1073574"/>
    <lineage>
        <taxon>Bacteria</taxon>
        <taxon>Bacillati</taxon>
        <taxon>Actinomycetota</taxon>
        <taxon>Actinomycetes</taxon>
        <taxon>Mycobacteriales</taxon>
        <taxon>Gordoniaceae</taxon>
        <taxon>Gordonia</taxon>
    </lineage>
</organism>
<proteinExistence type="inferred from homology"/>
<comment type="similarity">
    <text evidence="1">Belongs to the AHA1 family.</text>
</comment>
<evidence type="ECO:0000313" key="3">
    <source>
        <dbReference type="EMBL" id="GAB08384.1"/>
    </source>
</evidence>
<keyword evidence="4" id="KW-1185">Reference proteome</keyword>
<name>G7GXQ9_9ACTN</name>
<dbReference type="AlphaFoldDB" id="G7GXQ9"/>
<dbReference type="InterPro" id="IPR023393">
    <property type="entry name" value="START-like_dom_sf"/>
</dbReference>
<feature type="domain" description="Activator of Hsp90 ATPase homologue 1/2-like C-terminal" evidence="2">
    <location>
        <begin position="31"/>
        <end position="107"/>
    </location>
</feature>
<dbReference type="Gene3D" id="3.30.530.20">
    <property type="match status" value="1"/>
</dbReference>